<dbReference type="GO" id="GO:0005655">
    <property type="term" value="C:nucleolar ribonuclease P complex"/>
    <property type="evidence" value="ECO:0007669"/>
    <property type="project" value="TreeGrafter"/>
</dbReference>
<evidence type="ECO:0000313" key="2">
    <source>
        <dbReference type="EMBL" id="EDK36738.2"/>
    </source>
</evidence>
<gene>
    <name evidence="2" type="ORF">PGUG_00836</name>
</gene>
<evidence type="ECO:0000256" key="1">
    <source>
        <dbReference type="SAM" id="MobiDB-lite"/>
    </source>
</evidence>
<dbReference type="GO" id="GO:0008033">
    <property type="term" value="P:tRNA processing"/>
    <property type="evidence" value="ECO:0007669"/>
    <property type="project" value="TreeGrafter"/>
</dbReference>
<dbReference type="eggNOG" id="ENOG502S5IC">
    <property type="taxonomic scope" value="Eukaryota"/>
</dbReference>
<protein>
    <submittedName>
        <fullName evidence="2">Uncharacterized protein</fullName>
    </submittedName>
</protein>
<dbReference type="FunCoup" id="A5DC31">
    <property type="interactions" value="84"/>
</dbReference>
<dbReference type="EMBL" id="CH408155">
    <property type="protein sequence ID" value="EDK36738.2"/>
    <property type="molecule type" value="Genomic_DNA"/>
</dbReference>
<dbReference type="VEuPathDB" id="FungiDB:PGUG_00836"/>
<accession>A5DC31</accession>
<dbReference type="RefSeq" id="XP_001487459.2">
    <property type="nucleotide sequence ID" value="XM_001487409.1"/>
</dbReference>
<dbReference type="STRING" id="294746.A5DC31"/>
<dbReference type="PANTHER" id="PTHR14742:SF3">
    <property type="entry name" value="RIBONUCLEASE MRP PROTEIN SUBUNIT SNM1"/>
    <property type="match status" value="1"/>
</dbReference>
<dbReference type="OrthoDB" id="4023582at2759"/>
<dbReference type="InParanoid" id="A5DC31"/>
<dbReference type="InterPro" id="IPR007175">
    <property type="entry name" value="Rpr2/Snm1/Rpp21"/>
</dbReference>
<evidence type="ECO:0000313" key="3">
    <source>
        <dbReference type="Proteomes" id="UP000001997"/>
    </source>
</evidence>
<proteinExistence type="predicted"/>
<keyword evidence="3" id="KW-1185">Reference proteome</keyword>
<feature type="region of interest" description="Disordered" evidence="1">
    <location>
        <begin position="107"/>
        <end position="152"/>
    </location>
</feature>
<dbReference type="Proteomes" id="UP000001997">
    <property type="component" value="Unassembled WGS sequence"/>
</dbReference>
<dbReference type="GeneID" id="5128603"/>
<dbReference type="HOGENOM" id="CLU_1723049_0_0_1"/>
<sequence>MSGNQTVSTSALHFLNLSHATASSPLNRRYTYLFSNHVADHEIVLPNEFESQRFCLKCGLKYIPGVNVKIRVDYKRKDGVSANKLVYTCSGCNSRHRFDLEVPTKVTKEPAEPVKSKSRQRAKKRKTTLSTMLAQKKSETNKPSLDLMKFMK</sequence>
<dbReference type="PANTHER" id="PTHR14742">
    <property type="entry name" value="RIBONUCLEASE P SUBUNIT P21"/>
    <property type="match status" value="1"/>
</dbReference>
<dbReference type="Gene3D" id="6.20.50.20">
    <property type="match status" value="1"/>
</dbReference>
<organism evidence="2 3">
    <name type="scientific">Meyerozyma guilliermondii (strain ATCC 6260 / CBS 566 / DSM 6381 / JCM 1539 / NBRC 10279 / NRRL Y-324)</name>
    <name type="common">Yeast</name>
    <name type="synonym">Candida guilliermondii</name>
    <dbReference type="NCBI Taxonomy" id="294746"/>
    <lineage>
        <taxon>Eukaryota</taxon>
        <taxon>Fungi</taxon>
        <taxon>Dikarya</taxon>
        <taxon>Ascomycota</taxon>
        <taxon>Saccharomycotina</taxon>
        <taxon>Pichiomycetes</taxon>
        <taxon>Debaryomycetaceae</taxon>
        <taxon>Meyerozyma</taxon>
    </lineage>
</organism>
<dbReference type="KEGG" id="pgu:PGUG_00836"/>
<feature type="compositionally biased region" description="Basic residues" evidence="1">
    <location>
        <begin position="116"/>
        <end position="127"/>
    </location>
</feature>
<name>A5DC31_PICGU</name>
<dbReference type="OMA" id="HVADHEI"/>
<dbReference type="AlphaFoldDB" id="A5DC31"/>
<dbReference type="Pfam" id="PF04032">
    <property type="entry name" value="Rpr2"/>
    <property type="match status" value="1"/>
</dbReference>
<reference evidence="2 3" key="1">
    <citation type="journal article" date="2009" name="Nature">
        <title>Evolution of pathogenicity and sexual reproduction in eight Candida genomes.</title>
        <authorList>
            <person name="Butler G."/>
            <person name="Rasmussen M.D."/>
            <person name="Lin M.F."/>
            <person name="Santos M.A."/>
            <person name="Sakthikumar S."/>
            <person name="Munro C.A."/>
            <person name="Rheinbay E."/>
            <person name="Grabherr M."/>
            <person name="Forche A."/>
            <person name="Reedy J.L."/>
            <person name="Agrafioti I."/>
            <person name="Arnaud M.B."/>
            <person name="Bates S."/>
            <person name="Brown A.J."/>
            <person name="Brunke S."/>
            <person name="Costanzo M.C."/>
            <person name="Fitzpatrick D.A."/>
            <person name="de Groot P.W."/>
            <person name="Harris D."/>
            <person name="Hoyer L.L."/>
            <person name="Hube B."/>
            <person name="Klis F.M."/>
            <person name="Kodira C."/>
            <person name="Lennard N."/>
            <person name="Logue M.E."/>
            <person name="Martin R."/>
            <person name="Neiman A.M."/>
            <person name="Nikolaou E."/>
            <person name="Quail M.A."/>
            <person name="Quinn J."/>
            <person name="Santos M.C."/>
            <person name="Schmitzberger F.F."/>
            <person name="Sherlock G."/>
            <person name="Shah P."/>
            <person name="Silverstein K.A."/>
            <person name="Skrzypek M.S."/>
            <person name="Soll D."/>
            <person name="Staggs R."/>
            <person name="Stansfield I."/>
            <person name="Stumpf M.P."/>
            <person name="Sudbery P.E."/>
            <person name="Srikantha T."/>
            <person name="Zeng Q."/>
            <person name="Berman J."/>
            <person name="Berriman M."/>
            <person name="Heitman J."/>
            <person name="Gow N.A."/>
            <person name="Lorenz M.C."/>
            <person name="Birren B.W."/>
            <person name="Kellis M."/>
            <person name="Cuomo C.A."/>
        </authorList>
    </citation>
    <scope>NUCLEOTIDE SEQUENCE [LARGE SCALE GENOMIC DNA]</scope>
    <source>
        <strain evidence="3">ATCC 6260 / CBS 566 / DSM 6381 / JCM 1539 / NBRC 10279 / NRRL Y-324</strain>
    </source>
</reference>